<evidence type="ECO:0000313" key="6">
    <source>
        <dbReference type="Proteomes" id="UP000236161"/>
    </source>
</evidence>
<organism evidence="5 6">
    <name type="scientific">Apostasia shenzhenica</name>
    <dbReference type="NCBI Taxonomy" id="1088818"/>
    <lineage>
        <taxon>Eukaryota</taxon>
        <taxon>Viridiplantae</taxon>
        <taxon>Streptophyta</taxon>
        <taxon>Embryophyta</taxon>
        <taxon>Tracheophyta</taxon>
        <taxon>Spermatophyta</taxon>
        <taxon>Magnoliopsida</taxon>
        <taxon>Liliopsida</taxon>
        <taxon>Asparagales</taxon>
        <taxon>Orchidaceae</taxon>
        <taxon>Apostasioideae</taxon>
        <taxon>Apostasia</taxon>
    </lineage>
</organism>
<protein>
    <submittedName>
        <fullName evidence="5">Uncharacterized protein</fullName>
    </submittedName>
</protein>
<dbReference type="InterPro" id="IPR057860">
    <property type="entry name" value="HEAT_RRP12_N"/>
</dbReference>
<name>A0A2I0B476_9ASPA</name>
<dbReference type="InterPro" id="IPR016024">
    <property type="entry name" value="ARM-type_fold"/>
</dbReference>
<dbReference type="PANTHER" id="PTHR48412">
    <property type="entry name" value="ARM REPEAT SUPERFAMILY PROTEIN"/>
    <property type="match status" value="1"/>
</dbReference>
<evidence type="ECO:0000256" key="2">
    <source>
        <dbReference type="SAM" id="MobiDB-lite"/>
    </source>
</evidence>
<dbReference type="InterPro" id="IPR011989">
    <property type="entry name" value="ARM-like"/>
</dbReference>
<sequence length="1206" mass="134251">MKRKAEAQVTAADGDEELHVVPGGEGSAAKRSKNKKNVVKVDNASGRDTRRLGNDEEDEEAEENEEILKPVGDGDICRALMERYARSSAPQHRHLCATAAAMRSILSEEGLPLTPPAYFAAAITAVRDSEMADHEGAAALSSFLALVLPLVPPESLPKAKARDAAFVLASYLRDSSRGLPTGCLRSMVKSLGLVALRVDFEEWDAVQSLLETLFMFSFDKRPKVRRCAQSCLEMVFKGLDVASVVKKASKFALSMHKKYLPLVKTVNSIEVTVADLNNSVSKPEHMLAIHMLNAIKIVLPYLSDKVRMKILCDVYKLLGCHFSWTTRHVLKLLEALVEHSAVEVLVSEAESTLSALSSYVSSAQKNPVDTVISASTLVKSILGKLQHPLPRMWTQCFPLVFTSLLGYLRSDSDTSELLASILKELVEVHIDQSLFSSTFSHSGNYDMLSIPEASAVSTICNALGNVLESCCFPPRSLLVVISSLFFKLGGFSCVFMKEIVIRLSQYASNVDDEMPNINNLEQCIGAAVISMGPEQLLAFVPVSFDVEKLTCSNTWIIPILKKYIIGASLQYFMDRILPTVKSLQKACERVNNKSTLKRLQRCSHRLWDLLPAFCRYPVDISENFESLSKLFAMILKEDPSLHEIISSAMQVLINSNRKDGLEFLEKSTGIFHESFKMEFKSFSYSKKLISRNLRALSSSSIELFEILKDIFFHSSSESRGTIKVALGCFGFVISSEYIGKFLLSLKNVEQSRDLAKAGSLDGYLQSENTLVEGGNRDGDNKEDKRCLLMELASAFVEAADNDLTNIIFDLIRSLLGTYELCQCEAYCTLSAILKEKDWFCSAHFDEIMKLLFTVKPPADNMSLKHRLSCFDYLLVYMLKSTVADTSTKAFLILNEIILTLKTKKASRKLAYDALLSISGRLKSVESVNIDSDLLRLFNMVMGYLSSSSPHIMSGAVSALSLLIYHDAAFCLYVPNLIPSVLVLLQNKANEVIKATLGFIKVLVSSLNCNDLIKLLPDILQGILSWSSVSKYHFRSKVGIILEILMRKCSYDSVDEQTPQKYKGFVKSIKEGRQNRKTAKGVDSSNSTQNSAGSISSKCEKKGLHGDASSLSRKPFRDASNIQNKSGKKVKVGFSNKESYRNRVRRKYVRNQADQTGMKIKACHRSKVNHRMKINSGNQKQNYSMIGRKRKFQFHKVARHKKSNSSE</sequence>
<dbReference type="SUPFAM" id="SSF48371">
    <property type="entry name" value="ARM repeat"/>
    <property type="match status" value="2"/>
</dbReference>
<evidence type="ECO:0000313" key="5">
    <source>
        <dbReference type="EMBL" id="PKA62592.1"/>
    </source>
</evidence>
<dbReference type="STRING" id="1088818.A0A2I0B476"/>
<feature type="region of interest" description="Disordered" evidence="2">
    <location>
        <begin position="1066"/>
        <end position="1129"/>
    </location>
</feature>
<feature type="region of interest" description="Disordered" evidence="2">
    <location>
        <begin position="1"/>
        <end position="67"/>
    </location>
</feature>
<dbReference type="Pfam" id="PF25772">
    <property type="entry name" value="HEAT_RRP12_N"/>
    <property type="match status" value="1"/>
</dbReference>
<evidence type="ECO:0000259" key="4">
    <source>
        <dbReference type="Pfam" id="PF25772"/>
    </source>
</evidence>
<comment type="similarity">
    <text evidence="1">Belongs to the RRP12 family.</text>
</comment>
<keyword evidence="6" id="KW-1185">Reference proteome</keyword>
<proteinExistence type="inferred from homology"/>
<dbReference type="AlphaFoldDB" id="A0A2I0B476"/>
<dbReference type="EMBL" id="KZ451916">
    <property type="protein sequence ID" value="PKA62592.1"/>
    <property type="molecule type" value="Genomic_DNA"/>
</dbReference>
<dbReference type="Gene3D" id="1.25.10.10">
    <property type="entry name" value="Leucine-rich Repeat Variant"/>
    <property type="match status" value="1"/>
</dbReference>
<accession>A0A2I0B476</accession>
<dbReference type="PANTHER" id="PTHR48412:SF1">
    <property type="entry name" value="ARM REPEAT SUPERFAMILY PROTEIN"/>
    <property type="match status" value="1"/>
</dbReference>
<evidence type="ECO:0000259" key="3">
    <source>
        <dbReference type="Pfam" id="PF08161"/>
    </source>
</evidence>
<reference evidence="5 6" key="1">
    <citation type="journal article" date="2017" name="Nature">
        <title>The Apostasia genome and the evolution of orchids.</title>
        <authorList>
            <person name="Zhang G.Q."/>
            <person name="Liu K.W."/>
            <person name="Li Z."/>
            <person name="Lohaus R."/>
            <person name="Hsiao Y.Y."/>
            <person name="Niu S.C."/>
            <person name="Wang J.Y."/>
            <person name="Lin Y.C."/>
            <person name="Xu Q."/>
            <person name="Chen L.J."/>
            <person name="Yoshida K."/>
            <person name="Fujiwara S."/>
            <person name="Wang Z.W."/>
            <person name="Zhang Y.Q."/>
            <person name="Mitsuda N."/>
            <person name="Wang M."/>
            <person name="Liu G.H."/>
            <person name="Pecoraro L."/>
            <person name="Huang H.X."/>
            <person name="Xiao X.J."/>
            <person name="Lin M."/>
            <person name="Wu X.Y."/>
            <person name="Wu W.L."/>
            <person name="Chen Y.Y."/>
            <person name="Chang S.B."/>
            <person name="Sakamoto S."/>
            <person name="Ohme-Takagi M."/>
            <person name="Yagi M."/>
            <person name="Zeng S.J."/>
            <person name="Shen C.Y."/>
            <person name="Yeh C.M."/>
            <person name="Luo Y.B."/>
            <person name="Tsai W.C."/>
            <person name="Van de Peer Y."/>
            <person name="Liu Z.J."/>
        </authorList>
    </citation>
    <scope>NUCLEOTIDE SEQUENCE [LARGE SCALE GENOMIC DNA]</scope>
    <source>
        <strain evidence="6">cv. Shenzhen</strain>
        <tissue evidence="5">Stem</tissue>
    </source>
</reference>
<feature type="compositionally biased region" description="Basic and acidic residues" evidence="2">
    <location>
        <begin position="45"/>
        <end position="54"/>
    </location>
</feature>
<feature type="compositionally biased region" description="Polar residues" evidence="2">
    <location>
        <begin position="1082"/>
        <end position="1096"/>
    </location>
</feature>
<dbReference type="Pfam" id="PF08161">
    <property type="entry name" value="RRP12_HEAT"/>
    <property type="match status" value="1"/>
</dbReference>
<dbReference type="InterPro" id="IPR012978">
    <property type="entry name" value="HEAT_RRP12"/>
</dbReference>
<dbReference type="OrthoDB" id="2192888at2759"/>
<feature type="domain" description="RRP12 HEAT" evidence="3">
    <location>
        <begin position="419"/>
        <end position="711"/>
    </location>
</feature>
<dbReference type="Proteomes" id="UP000236161">
    <property type="component" value="Unassembled WGS sequence"/>
</dbReference>
<feature type="domain" description="RRP12 N-terminal HEAT" evidence="4">
    <location>
        <begin position="64"/>
        <end position="344"/>
    </location>
</feature>
<gene>
    <name evidence="5" type="ORF">AXF42_Ash012178</name>
</gene>
<evidence type="ECO:0000256" key="1">
    <source>
        <dbReference type="ARBA" id="ARBA00007690"/>
    </source>
</evidence>
<feature type="compositionally biased region" description="Acidic residues" evidence="2">
    <location>
        <begin position="55"/>
        <end position="65"/>
    </location>
</feature>